<comment type="cofactor">
    <cofactor evidence="2">
        <name>Zn(2+)</name>
        <dbReference type="ChEBI" id="CHEBI:29105"/>
    </cofactor>
</comment>
<dbReference type="GO" id="GO:0016567">
    <property type="term" value="P:protein ubiquitination"/>
    <property type="evidence" value="ECO:0007669"/>
    <property type="project" value="InterPro"/>
</dbReference>
<evidence type="ECO:0000256" key="6">
    <source>
        <dbReference type="ARBA" id="ARBA00012251"/>
    </source>
</evidence>
<keyword evidence="9" id="KW-0677">Repeat</keyword>
<reference evidence="16 17" key="1">
    <citation type="submission" date="2020-12" db="EMBL/GenBank/DDBJ databases">
        <title>Concerted genomic and epigenomic changes stabilize Arabidopsis allopolyploids.</title>
        <authorList>
            <person name="Chen Z."/>
        </authorList>
    </citation>
    <scope>NUCLEOTIDE SEQUENCE [LARGE SCALE GENOMIC DNA]</scope>
    <source>
        <strain evidence="16">As9502</strain>
        <tissue evidence="16">Leaf</tissue>
    </source>
</reference>
<dbReference type="GO" id="GO:0008270">
    <property type="term" value="F:zinc ion binding"/>
    <property type="evidence" value="ECO:0007669"/>
    <property type="project" value="UniProtKB-KW"/>
</dbReference>
<name>A0A8T1ZVL8_ARASU</name>
<evidence type="ECO:0000256" key="4">
    <source>
        <dbReference type="ARBA" id="ARBA00004906"/>
    </source>
</evidence>
<comment type="catalytic activity">
    <reaction evidence="1">
        <text>[E2 ubiquitin-conjugating enzyme]-S-ubiquitinyl-L-cysteine + [acceptor protein]-L-lysine = [E2 ubiquitin-conjugating enzyme]-L-cysteine + [acceptor protein]-N(6)-ubiquitinyl-L-lysine.</text>
        <dbReference type="EC" id="2.3.2.31"/>
    </reaction>
</comment>
<keyword evidence="10 13" id="KW-0863">Zinc-finger</keyword>
<evidence type="ECO:0000256" key="9">
    <source>
        <dbReference type="ARBA" id="ARBA00022737"/>
    </source>
</evidence>
<evidence type="ECO:0000313" key="17">
    <source>
        <dbReference type="Proteomes" id="UP000694251"/>
    </source>
</evidence>
<gene>
    <name evidence="16" type="ORF">ISN44_As10g014870</name>
</gene>
<evidence type="ECO:0000256" key="10">
    <source>
        <dbReference type="ARBA" id="ARBA00022771"/>
    </source>
</evidence>
<dbReference type="Proteomes" id="UP000694251">
    <property type="component" value="Chromosome 10"/>
</dbReference>
<keyword evidence="8" id="KW-0479">Metal-binding</keyword>
<dbReference type="InterPro" id="IPR044066">
    <property type="entry name" value="TRIAD_supradom"/>
</dbReference>
<dbReference type="PROSITE" id="PS51873">
    <property type="entry name" value="TRIAD"/>
    <property type="match status" value="1"/>
</dbReference>
<dbReference type="InterPro" id="IPR017907">
    <property type="entry name" value="Znf_RING_CS"/>
</dbReference>
<evidence type="ECO:0000256" key="3">
    <source>
        <dbReference type="ARBA" id="ARBA00003976"/>
    </source>
</evidence>
<dbReference type="InterPro" id="IPR031127">
    <property type="entry name" value="E3_UB_ligase_RBR"/>
</dbReference>
<dbReference type="GO" id="GO:0061630">
    <property type="term" value="F:ubiquitin protein ligase activity"/>
    <property type="evidence" value="ECO:0007669"/>
    <property type="project" value="UniProtKB-EC"/>
</dbReference>
<comment type="similarity">
    <text evidence="5">Belongs to the RBR family. Ariadne subfamily.</text>
</comment>
<accession>A0A8T1ZVL8</accession>
<keyword evidence="17" id="KW-1185">Reference proteome</keyword>
<feature type="domain" description="RING-type" evidence="14">
    <location>
        <begin position="56"/>
        <end position="103"/>
    </location>
</feature>
<evidence type="ECO:0000256" key="5">
    <source>
        <dbReference type="ARBA" id="ARBA00005884"/>
    </source>
</evidence>
<evidence type="ECO:0000256" key="12">
    <source>
        <dbReference type="ARBA" id="ARBA00022833"/>
    </source>
</evidence>
<keyword evidence="7" id="KW-0808">Transferase</keyword>
<proteinExistence type="inferred from homology"/>
<dbReference type="PROSITE" id="PS50089">
    <property type="entry name" value="ZF_RING_2"/>
    <property type="match status" value="1"/>
</dbReference>
<keyword evidence="12" id="KW-0862">Zinc</keyword>
<dbReference type="InterPro" id="IPR002867">
    <property type="entry name" value="IBR_dom"/>
</dbReference>
<evidence type="ECO:0000256" key="8">
    <source>
        <dbReference type="ARBA" id="ARBA00022723"/>
    </source>
</evidence>
<dbReference type="PANTHER" id="PTHR11685">
    <property type="entry name" value="RBR FAMILY RING FINGER AND IBR DOMAIN-CONTAINING"/>
    <property type="match status" value="1"/>
</dbReference>
<evidence type="ECO:0000313" key="16">
    <source>
        <dbReference type="EMBL" id="KAG7564733.1"/>
    </source>
</evidence>
<comment type="pathway">
    <text evidence="4">Protein modification; protein ubiquitination.</text>
</comment>
<comment type="caution">
    <text evidence="16">The sequence shown here is derived from an EMBL/GenBank/DDBJ whole genome shotgun (WGS) entry which is preliminary data.</text>
</comment>
<feature type="domain" description="RING-type" evidence="15">
    <location>
        <begin position="52"/>
        <end position="270"/>
    </location>
</feature>
<dbReference type="EMBL" id="JAEFBJ010000010">
    <property type="protein sequence ID" value="KAG7564733.1"/>
    <property type="molecule type" value="Genomic_DNA"/>
</dbReference>
<evidence type="ECO:0000256" key="11">
    <source>
        <dbReference type="ARBA" id="ARBA00022786"/>
    </source>
</evidence>
<dbReference type="InterPro" id="IPR001841">
    <property type="entry name" value="Znf_RING"/>
</dbReference>
<dbReference type="CDD" id="cd22584">
    <property type="entry name" value="Rcat_RBR_unk"/>
    <property type="match status" value="1"/>
</dbReference>
<dbReference type="Pfam" id="PF01485">
    <property type="entry name" value="IBR"/>
    <property type="match status" value="2"/>
</dbReference>
<protein>
    <recommendedName>
        <fullName evidence="6">RBR-type E3 ubiquitin transferase</fullName>
        <ecNumber evidence="6">2.3.2.31</ecNumber>
    </recommendedName>
</protein>
<evidence type="ECO:0000256" key="2">
    <source>
        <dbReference type="ARBA" id="ARBA00001947"/>
    </source>
</evidence>
<dbReference type="EC" id="2.3.2.31" evidence="6"/>
<evidence type="ECO:0000259" key="14">
    <source>
        <dbReference type="PROSITE" id="PS50089"/>
    </source>
</evidence>
<dbReference type="SMART" id="SM00647">
    <property type="entry name" value="IBR"/>
    <property type="match status" value="2"/>
</dbReference>
<comment type="function">
    <text evidence="3">Might act as an E3 ubiquitin-protein ligase, or as part of E3 complex, which accepts ubiquitin from specific E2 ubiquitin-conjugating enzymes and then transfers it to substrates.</text>
</comment>
<sequence>MVSTNSTVATLVKEVGLLQKRFSSCQSLPVCKDITFVHQLVEAAISSQIKPREETCAICYEDFQCDKMFEVPGCFHIFCDVCMKEHLRRTLVCGKRAICPMEDCESEIHREACVGILDPEQLSVIDQRKMESEINVRDRVYCPEPTCSALMAKDMLLKHTNEFFLGAEQLGARKCMVCGTFFCINCSFKWHYHITCDEFRKTQTYQISNHAKFESVAERHGLKKCRVCNTWIERVYGCNHMTCKCKYEFCYTCGAEWINKEQTCKCRLMD</sequence>
<keyword evidence="11" id="KW-0833">Ubl conjugation pathway</keyword>
<evidence type="ECO:0000256" key="13">
    <source>
        <dbReference type="PROSITE-ProRule" id="PRU00175"/>
    </source>
</evidence>
<dbReference type="OrthoDB" id="9977870at2759"/>
<evidence type="ECO:0000259" key="15">
    <source>
        <dbReference type="PROSITE" id="PS51873"/>
    </source>
</evidence>
<dbReference type="AlphaFoldDB" id="A0A8T1ZVL8"/>
<dbReference type="PROSITE" id="PS00518">
    <property type="entry name" value="ZF_RING_1"/>
    <property type="match status" value="1"/>
</dbReference>
<evidence type="ECO:0000256" key="7">
    <source>
        <dbReference type="ARBA" id="ARBA00022679"/>
    </source>
</evidence>
<organism evidence="16 17">
    <name type="scientific">Arabidopsis suecica</name>
    <name type="common">Swedish thale-cress</name>
    <name type="synonym">Cardaminopsis suecica</name>
    <dbReference type="NCBI Taxonomy" id="45249"/>
    <lineage>
        <taxon>Eukaryota</taxon>
        <taxon>Viridiplantae</taxon>
        <taxon>Streptophyta</taxon>
        <taxon>Embryophyta</taxon>
        <taxon>Tracheophyta</taxon>
        <taxon>Spermatophyta</taxon>
        <taxon>Magnoliopsida</taxon>
        <taxon>eudicotyledons</taxon>
        <taxon>Gunneridae</taxon>
        <taxon>Pentapetalae</taxon>
        <taxon>rosids</taxon>
        <taxon>malvids</taxon>
        <taxon>Brassicales</taxon>
        <taxon>Brassicaceae</taxon>
        <taxon>Camelineae</taxon>
        <taxon>Arabidopsis</taxon>
    </lineage>
</organism>
<evidence type="ECO:0000256" key="1">
    <source>
        <dbReference type="ARBA" id="ARBA00001798"/>
    </source>
</evidence>